<dbReference type="RefSeq" id="WP_258813898.1">
    <property type="nucleotide sequence ID" value="NZ_JANUGU010000009.1"/>
</dbReference>
<keyword evidence="3" id="KW-1185">Reference proteome</keyword>
<comment type="caution">
    <text evidence="2">The sequence shown here is derived from an EMBL/GenBank/DDBJ whole genome shotgun (WGS) entry which is preliminary data.</text>
</comment>
<dbReference type="EMBL" id="JANUGU010000009">
    <property type="protein sequence ID" value="MCS0660705.1"/>
    <property type="molecule type" value="Genomic_DNA"/>
</dbReference>
<keyword evidence="1" id="KW-0732">Signal</keyword>
<organism evidence="2 3">
    <name type="scientific">Massilia terrae</name>
    <dbReference type="NCBI Taxonomy" id="1811224"/>
    <lineage>
        <taxon>Bacteria</taxon>
        <taxon>Pseudomonadati</taxon>
        <taxon>Pseudomonadota</taxon>
        <taxon>Betaproteobacteria</taxon>
        <taxon>Burkholderiales</taxon>
        <taxon>Oxalobacteraceae</taxon>
        <taxon>Telluria group</taxon>
        <taxon>Massilia</taxon>
    </lineage>
</organism>
<feature type="signal peptide" evidence="1">
    <location>
        <begin position="1"/>
        <end position="19"/>
    </location>
</feature>
<protein>
    <submittedName>
        <fullName evidence="2">Uncharacterized protein</fullName>
    </submittedName>
</protein>
<evidence type="ECO:0000256" key="1">
    <source>
        <dbReference type="SAM" id="SignalP"/>
    </source>
</evidence>
<evidence type="ECO:0000313" key="3">
    <source>
        <dbReference type="Proteomes" id="UP001204621"/>
    </source>
</evidence>
<gene>
    <name evidence="2" type="ORF">NX778_21770</name>
</gene>
<sequence length="139" mass="15345">MRRLFIAVPLLLVSAYAGAQSRDYPLRSDDSSMSTVEVTASRPLNYSLERDPVKGIYALSNGWGLKVEPTRTGIIARIDNEPPLKLAAISDTKFRTRDGNVEMQFKLGPYGEDMTMSYVPRSDVAARITVSTDSTLASR</sequence>
<proteinExistence type="predicted"/>
<evidence type="ECO:0000313" key="2">
    <source>
        <dbReference type="EMBL" id="MCS0660705.1"/>
    </source>
</evidence>
<feature type="chain" id="PRO_5046742035" evidence="1">
    <location>
        <begin position="20"/>
        <end position="139"/>
    </location>
</feature>
<accession>A0ABT2D376</accession>
<name>A0ABT2D376_9BURK</name>
<reference evidence="2 3" key="1">
    <citation type="submission" date="2022-08" db="EMBL/GenBank/DDBJ databases">
        <title>Reclassification of Massilia species as members of the genera Telluria, Duganella, Pseudoduganella, Mokoshia gen. nov. and Zemynaea gen. nov. using orthogonal and non-orthogonal genome-based approaches.</title>
        <authorList>
            <person name="Bowman J.P."/>
        </authorList>
    </citation>
    <scope>NUCLEOTIDE SEQUENCE [LARGE SCALE GENOMIC DNA]</scope>
    <source>
        <strain evidence="2 3">JCM 31606</strain>
    </source>
</reference>
<dbReference type="Proteomes" id="UP001204621">
    <property type="component" value="Unassembled WGS sequence"/>
</dbReference>